<dbReference type="EMBL" id="CARXXK010000002">
    <property type="protein sequence ID" value="CAI6357800.1"/>
    <property type="molecule type" value="Genomic_DNA"/>
</dbReference>
<sequence>MRRCDLPIAPTTLCIFVSDDSVCGAAFRRDSDVTAAYHSRRRGDYDDDTCPVPTASVPLLARKSQLITHKSH</sequence>
<organism evidence="1 2">
    <name type="scientific">Macrosiphum euphorbiae</name>
    <name type="common">potato aphid</name>
    <dbReference type="NCBI Taxonomy" id="13131"/>
    <lineage>
        <taxon>Eukaryota</taxon>
        <taxon>Metazoa</taxon>
        <taxon>Ecdysozoa</taxon>
        <taxon>Arthropoda</taxon>
        <taxon>Hexapoda</taxon>
        <taxon>Insecta</taxon>
        <taxon>Pterygota</taxon>
        <taxon>Neoptera</taxon>
        <taxon>Paraneoptera</taxon>
        <taxon>Hemiptera</taxon>
        <taxon>Sternorrhyncha</taxon>
        <taxon>Aphidomorpha</taxon>
        <taxon>Aphidoidea</taxon>
        <taxon>Aphididae</taxon>
        <taxon>Macrosiphini</taxon>
        <taxon>Macrosiphum</taxon>
    </lineage>
</organism>
<evidence type="ECO:0000313" key="2">
    <source>
        <dbReference type="Proteomes" id="UP001160148"/>
    </source>
</evidence>
<evidence type="ECO:0008006" key="3">
    <source>
        <dbReference type="Google" id="ProtNLM"/>
    </source>
</evidence>
<gene>
    <name evidence="1" type="ORF">MEUPH1_LOCUS13389</name>
</gene>
<name>A0AAV0WPF0_9HEMI</name>
<evidence type="ECO:0000313" key="1">
    <source>
        <dbReference type="EMBL" id="CAI6357800.1"/>
    </source>
</evidence>
<accession>A0AAV0WPF0</accession>
<dbReference type="AlphaFoldDB" id="A0AAV0WPF0"/>
<protein>
    <recommendedName>
        <fullName evidence="3">Secreted protein</fullName>
    </recommendedName>
</protein>
<dbReference type="Proteomes" id="UP001160148">
    <property type="component" value="Unassembled WGS sequence"/>
</dbReference>
<comment type="caution">
    <text evidence="1">The sequence shown here is derived from an EMBL/GenBank/DDBJ whole genome shotgun (WGS) entry which is preliminary data.</text>
</comment>
<reference evidence="1 2" key="1">
    <citation type="submission" date="2023-01" db="EMBL/GenBank/DDBJ databases">
        <authorList>
            <person name="Whitehead M."/>
        </authorList>
    </citation>
    <scope>NUCLEOTIDE SEQUENCE [LARGE SCALE GENOMIC DNA]</scope>
</reference>
<proteinExistence type="predicted"/>
<keyword evidence="2" id="KW-1185">Reference proteome</keyword>